<dbReference type="EMBL" id="CAJJDN010000028">
    <property type="protein sequence ID" value="CAD8071885.1"/>
    <property type="molecule type" value="Genomic_DNA"/>
</dbReference>
<name>A0A8S1M0P3_9CILI</name>
<dbReference type="PROSITE" id="PS50011">
    <property type="entry name" value="PROTEIN_KINASE_DOM"/>
    <property type="match status" value="1"/>
</dbReference>
<dbReference type="OrthoDB" id="4062651at2759"/>
<dbReference type="PANTHER" id="PTHR44167:SF18">
    <property type="entry name" value="PROTEIN KINASE DOMAIN-CONTAINING PROTEIN"/>
    <property type="match status" value="1"/>
</dbReference>
<evidence type="ECO:0000313" key="2">
    <source>
        <dbReference type="EMBL" id="CAD8071885.1"/>
    </source>
</evidence>
<reference evidence="2" key="1">
    <citation type="submission" date="2021-01" db="EMBL/GenBank/DDBJ databases">
        <authorList>
            <consortium name="Genoscope - CEA"/>
            <person name="William W."/>
        </authorList>
    </citation>
    <scope>NUCLEOTIDE SEQUENCE</scope>
</reference>
<dbReference type="GO" id="GO:0004674">
    <property type="term" value="F:protein serine/threonine kinase activity"/>
    <property type="evidence" value="ECO:0007669"/>
    <property type="project" value="TreeGrafter"/>
</dbReference>
<dbReference type="Pfam" id="PF00069">
    <property type="entry name" value="Pkinase"/>
    <property type="match status" value="1"/>
</dbReference>
<keyword evidence="3" id="KW-1185">Reference proteome</keyword>
<dbReference type="AlphaFoldDB" id="A0A8S1M0P3"/>
<comment type="caution">
    <text evidence="2">The sequence shown here is derived from an EMBL/GenBank/DDBJ whole genome shotgun (WGS) entry which is preliminary data.</text>
</comment>
<proteinExistence type="predicted"/>
<dbReference type="GO" id="GO:0005524">
    <property type="term" value="F:ATP binding"/>
    <property type="evidence" value="ECO:0007669"/>
    <property type="project" value="InterPro"/>
</dbReference>
<dbReference type="GO" id="GO:0005737">
    <property type="term" value="C:cytoplasm"/>
    <property type="evidence" value="ECO:0007669"/>
    <property type="project" value="TreeGrafter"/>
</dbReference>
<dbReference type="GO" id="GO:0005634">
    <property type="term" value="C:nucleus"/>
    <property type="evidence" value="ECO:0007669"/>
    <property type="project" value="TreeGrafter"/>
</dbReference>
<evidence type="ECO:0000259" key="1">
    <source>
        <dbReference type="PROSITE" id="PS50011"/>
    </source>
</evidence>
<evidence type="ECO:0000313" key="3">
    <source>
        <dbReference type="Proteomes" id="UP000692954"/>
    </source>
</evidence>
<dbReference type="GO" id="GO:0044773">
    <property type="term" value="P:mitotic DNA damage checkpoint signaling"/>
    <property type="evidence" value="ECO:0007669"/>
    <property type="project" value="TreeGrafter"/>
</dbReference>
<organism evidence="2 3">
    <name type="scientific">Paramecium sonneborni</name>
    <dbReference type="NCBI Taxonomy" id="65129"/>
    <lineage>
        <taxon>Eukaryota</taxon>
        <taxon>Sar</taxon>
        <taxon>Alveolata</taxon>
        <taxon>Ciliophora</taxon>
        <taxon>Intramacronucleata</taxon>
        <taxon>Oligohymenophorea</taxon>
        <taxon>Peniculida</taxon>
        <taxon>Parameciidae</taxon>
        <taxon>Paramecium</taxon>
    </lineage>
</organism>
<dbReference type="SMART" id="SM00220">
    <property type="entry name" value="S_TKc"/>
    <property type="match status" value="1"/>
</dbReference>
<dbReference type="InterPro" id="IPR000719">
    <property type="entry name" value="Prot_kinase_dom"/>
</dbReference>
<dbReference type="InterPro" id="IPR008271">
    <property type="entry name" value="Ser/Thr_kinase_AS"/>
</dbReference>
<dbReference type="PROSITE" id="PS00108">
    <property type="entry name" value="PROTEIN_KINASE_ST"/>
    <property type="match status" value="1"/>
</dbReference>
<dbReference type="Proteomes" id="UP000692954">
    <property type="component" value="Unassembled WGS sequence"/>
</dbReference>
<accession>A0A8S1M0P3</accession>
<feature type="domain" description="Protein kinase" evidence="1">
    <location>
        <begin position="96"/>
        <end position="353"/>
    </location>
</feature>
<gene>
    <name evidence="2" type="ORF">PSON_ATCC_30995.1.T0280314</name>
</gene>
<protein>
    <recommendedName>
        <fullName evidence="1">Protein kinase domain-containing protein</fullName>
    </recommendedName>
</protein>
<sequence>MYCTRKHLLFDKSYLITFNQDSMNIGESTQLTKYSIPLKLETQIDWKVSQEDFQLEAFSINWRNEHRYFYADHNVLLRVKNNICGKVVFKNIDIFYKTIGKIESRGQSLISKIQGLDDDKVYACKELNKHKPYSKKLFENEVEILKQISHQNIINLIEAFENENSYLIVLEYLRGGSLSQCLKYCKLQIDQIEIIIKQILEAISHLHEKGFIHRDIKPDNILFCELGQFSNLKLIDFGISCKIINQDNDSNMNFGTPGYMAPEIINRSNQYRISQKIDIFSCGAIIYYLLTGSKLISGLNSQELYQNNKVFSLNNQILQRIQDPNYRVLVSKMLIDDPEQRIDAKQALNYIQLMNIPVNISLSTSLHCSQDPIQKLPDFKQLIRKL</sequence>
<dbReference type="PANTHER" id="PTHR44167">
    <property type="entry name" value="OVARIAN-SPECIFIC SERINE/THREONINE-PROTEIN KINASE LOK-RELATED"/>
    <property type="match status" value="1"/>
</dbReference>